<gene>
    <name evidence="2" type="ORF">SAMN05216516_1234</name>
</gene>
<evidence type="ECO:0000259" key="1">
    <source>
        <dbReference type="PROSITE" id="PS51301"/>
    </source>
</evidence>
<dbReference type="InterPro" id="IPR017880">
    <property type="entry name" value="KilA_N"/>
</dbReference>
<evidence type="ECO:0000313" key="3">
    <source>
        <dbReference type="Proteomes" id="UP000242222"/>
    </source>
</evidence>
<accession>A0A1I5BV05</accession>
<dbReference type="Pfam" id="PF04383">
    <property type="entry name" value="KilA-N"/>
    <property type="match status" value="1"/>
</dbReference>
<name>A0A1I5BV05_9GAMM</name>
<dbReference type="Pfam" id="PF03374">
    <property type="entry name" value="ANT"/>
    <property type="match status" value="1"/>
</dbReference>
<proteinExistence type="predicted"/>
<dbReference type="AlphaFoldDB" id="A0A1I5BV05"/>
<keyword evidence="3" id="KW-1185">Reference proteome</keyword>
<dbReference type="PROSITE" id="PS51301">
    <property type="entry name" value="KILA_N"/>
    <property type="match status" value="1"/>
</dbReference>
<reference evidence="3" key="1">
    <citation type="submission" date="2016-10" db="EMBL/GenBank/DDBJ databases">
        <authorList>
            <person name="Varghese N."/>
            <person name="Submissions S."/>
        </authorList>
    </citation>
    <scope>NUCLEOTIDE SEQUENCE [LARGE SCALE GENOMIC DNA]</scope>
    <source>
        <strain evidence="3">N6PO6</strain>
    </source>
</reference>
<dbReference type="EMBL" id="FOVC01000023">
    <property type="protein sequence ID" value="SFN78530.1"/>
    <property type="molecule type" value="Genomic_DNA"/>
</dbReference>
<dbReference type="SMART" id="SM01252">
    <property type="entry name" value="KilA-N"/>
    <property type="match status" value="1"/>
</dbReference>
<dbReference type="InterPro" id="IPR005039">
    <property type="entry name" value="Ant_C"/>
</dbReference>
<dbReference type="InterPro" id="IPR018004">
    <property type="entry name" value="KilA/APSES_HTH"/>
</dbReference>
<dbReference type="Proteomes" id="UP000242222">
    <property type="component" value="Unassembled WGS sequence"/>
</dbReference>
<evidence type="ECO:0000313" key="2">
    <source>
        <dbReference type="EMBL" id="SFN78530.1"/>
    </source>
</evidence>
<dbReference type="STRING" id="1367852.SAMN05216516_1234"/>
<sequence length="281" mass="30702">MQTRSFEIKNAPVAPTTDASMQQLSGNLTKDNIANLDAPVIAGVTIATDNEGRFNLNALHKASRLGTNKAPAQWLRTKAAQEVINELQKETVQICIVSLEGRNGGTFAHELLAVSYAGWISPAFQLQVNQTFIDYRSGKLAATPIDPMMVLNDPATMRGLLLGYTEKVLTLENQVQEMKPDVDALHRISKSDGGTCITTAAKDLQIRPKDLFAYLNANNWIYRRAGGKSWLAYQSKIQSGLLEHKVTVVTRGDGSEKTVEQVLVTPKGLAKLSQLLNQQAA</sequence>
<protein>
    <submittedName>
        <fullName evidence="2">Phage antirepressor protein YoqD, KilAC domain</fullName>
    </submittedName>
</protein>
<feature type="domain" description="KilA-N" evidence="1">
    <location>
        <begin position="35"/>
        <end position="135"/>
    </location>
</feature>
<organism evidence="2 3">
    <name type="scientific">Izhakiella capsodis</name>
    <dbReference type="NCBI Taxonomy" id="1367852"/>
    <lineage>
        <taxon>Bacteria</taxon>
        <taxon>Pseudomonadati</taxon>
        <taxon>Pseudomonadota</taxon>
        <taxon>Gammaproteobacteria</taxon>
        <taxon>Enterobacterales</taxon>
        <taxon>Erwiniaceae</taxon>
        <taxon>Izhakiella</taxon>
    </lineage>
</organism>
<dbReference type="GO" id="GO:0003677">
    <property type="term" value="F:DNA binding"/>
    <property type="evidence" value="ECO:0007669"/>
    <property type="project" value="InterPro"/>
</dbReference>